<keyword evidence="2" id="KW-1185">Reference proteome</keyword>
<dbReference type="EMBL" id="CP075371">
    <property type="protein sequence ID" value="QVT79909.1"/>
    <property type="molecule type" value="Genomic_DNA"/>
</dbReference>
<organism evidence="1 2">
    <name type="scientific">Nocardioides aquaticus</name>
    <dbReference type="NCBI Taxonomy" id="160826"/>
    <lineage>
        <taxon>Bacteria</taxon>
        <taxon>Bacillati</taxon>
        <taxon>Actinomycetota</taxon>
        <taxon>Actinomycetes</taxon>
        <taxon>Propionibacteriales</taxon>
        <taxon>Nocardioidaceae</taxon>
        <taxon>Nocardioides</taxon>
    </lineage>
</organism>
<evidence type="ECO:0000313" key="1">
    <source>
        <dbReference type="EMBL" id="QVT79909.1"/>
    </source>
</evidence>
<dbReference type="CDD" id="cd07812">
    <property type="entry name" value="SRPBCC"/>
    <property type="match status" value="1"/>
</dbReference>
<dbReference type="Proteomes" id="UP000679307">
    <property type="component" value="Chromosome"/>
</dbReference>
<dbReference type="RefSeq" id="WP_214055552.1">
    <property type="nucleotide sequence ID" value="NZ_BAAAHS010000044.1"/>
</dbReference>
<dbReference type="Pfam" id="PF10604">
    <property type="entry name" value="Polyketide_cyc2"/>
    <property type="match status" value="1"/>
</dbReference>
<dbReference type="InterPro" id="IPR023393">
    <property type="entry name" value="START-like_dom_sf"/>
</dbReference>
<reference evidence="1 2" key="1">
    <citation type="submission" date="2021-05" db="EMBL/GenBank/DDBJ databases">
        <title>Complete genome of Nocardioides aquaticus KCTC 9944T isolated from meromictic and hypersaline Ekho Lake, Antarctica.</title>
        <authorList>
            <person name="Hwang K."/>
            <person name="Kim K.M."/>
            <person name="Choe H."/>
        </authorList>
    </citation>
    <scope>NUCLEOTIDE SEQUENCE [LARGE SCALE GENOMIC DNA]</scope>
    <source>
        <strain evidence="1 2">KCTC 9944</strain>
    </source>
</reference>
<dbReference type="SUPFAM" id="SSF55961">
    <property type="entry name" value="Bet v1-like"/>
    <property type="match status" value="1"/>
</dbReference>
<dbReference type="InterPro" id="IPR019587">
    <property type="entry name" value="Polyketide_cyclase/dehydratase"/>
</dbReference>
<name>A0ABX8EI22_9ACTN</name>
<sequence>MSETSIRSHQESLTVEASAETLYDLVSDITRTGEWSPVCTSCWWDDDAEAGQVGAWFTGRNELPDRTWETRSTVVAAERGREFAWVVGGSYVRWGFTFDPAPTSTTITESWEFLPGGIAMFEEKFGDRAEAEIADRTQQALHGIPETLAAIKRIAESSTGAGQGTRS</sequence>
<gene>
    <name evidence="1" type="ORF">ENKNEFLB_02299</name>
</gene>
<protein>
    <recommendedName>
        <fullName evidence="3">SRPBCC family protein</fullName>
    </recommendedName>
</protein>
<dbReference type="Gene3D" id="3.30.530.20">
    <property type="match status" value="1"/>
</dbReference>
<evidence type="ECO:0008006" key="3">
    <source>
        <dbReference type="Google" id="ProtNLM"/>
    </source>
</evidence>
<proteinExistence type="predicted"/>
<evidence type="ECO:0000313" key="2">
    <source>
        <dbReference type="Proteomes" id="UP000679307"/>
    </source>
</evidence>
<accession>A0ABX8EI22</accession>